<dbReference type="AlphaFoldDB" id="A0A939H5C1"/>
<sequence length="303" mass="35309">MIKRVEFSDINYTLDLMTHDKKIEDISNDYFSALVKKIELGKEYPIPYKSGKRVFIRFLEVHDNKAFVIMSNREHVEDGILKKVIKSAKDKDLTKKNDTKNDSTSSVSDDIKIEIDNYTYFVMDFRYNRVATLFNSRAPKFIDTITIFLSGLMSDSQYCIEISPTLDLNIHNKLKKTHHLSNLSIKFGCNSEAVSQILSLHDTYNLSSTNMIECSVDVKYRMQPLSIEAKNKFEEGEYIKRNFSKFEIQGYGEDEELFEFDFVTSILRKKVEIDIDRKHLKNILDFAKIKDALTESIADSFRF</sequence>
<gene>
    <name evidence="1" type="ORF">J3A84_05310</name>
</gene>
<accession>A0A939H5C1</accession>
<evidence type="ECO:0000313" key="2">
    <source>
        <dbReference type="Proteomes" id="UP000664218"/>
    </source>
</evidence>
<organism evidence="1 2">
    <name type="scientific">Proteiniclasticum aestuarii</name>
    <dbReference type="NCBI Taxonomy" id="2817862"/>
    <lineage>
        <taxon>Bacteria</taxon>
        <taxon>Bacillati</taxon>
        <taxon>Bacillota</taxon>
        <taxon>Clostridia</taxon>
        <taxon>Eubacteriales</taxon>
        <taxon>Clostridiaceae</taxon>
        <taxon>Proteiniclasticum</taxon>
    </lineage>
</organism>
<dbReference type="Proteomes" id="UP000664218">
    <property type="component" value="Unassembled WGS sequence"/>
</dbReference>
<dbReference type="RefSeq" id="WP_207598970.1">
    <property type="nucleotide sequence ID" value="NZ_JAFNJU010000003.1"/>
</dbReference>
<name>A0A939H5C1_9CLOT</name>
<dbReference type="EMBL" id="JAFNJU010000003">
    <property type="protein sequence ID" value="MBO1264459.1"/>
    <property type="molecule type" value="Genomic_DNA"/>
</dbReference>
<reference evidence="1" key="1">
    <citation type="submission" date="2021-03" db="EMBL/GenBank/DDBJ databases">
        <title>Proteiniclasticum marinus sp. nov., isolated from tidal flat sediment.</title>
        <authorList>
            <person name="Namirimu T."/>
            <person name="Yang J.-A."/>
            <person name="Yang S.-H."/>
            <person name="Kim Y.-J."/>
            <person name="Kwon K.K."/>
        </authorList>
    </citation>
    <scope>NUCLEOTIDE SEQUENCE</scope>
    <source>
        <strain evidence="1">SCR006</strain>
    </source>
</reference>
<keyword evidence="2" id="KW-1185">Reference proteome</keyword>
<proteinExistence type="predicted"/>
<evidence type="ECO:0000313" key="1">
    <source>
        <dbReference type="EMBL" id="MBO1264459.1"/>
    </source>
</evidence>
<comment type="caution">
    <text evidence="1">The sequence shown here is derived from an EMBL/GenBank/DDBJ whole genome shotgun (WGS) entry which is preliminary data.</text>
</comment>
<protein>
    <submittedName>
        <fullName evidence="1">Uncharacterized protein</fullName>
    </submittedName>
</protein>